<keyword evidence="1" id="KW-1133">Transmembrane helix</keyword>
<gene>
    <name evidence="2" type="ORF">SAMN04490247_1073</name>
</gene>
<dbReference type="AlphaFoldDB" id="A0A1G8RJH2"/>
<evidence type="ECO:0008006" key="4">
    <source>
        <dbReference type="Google" id="ProtNLM"/>
    </source>
</evidence>
<keyword evidence="3" id="KW-1185">Reference proteome</keyword>
<dbReference type="Proteomes" id="UP000199225">
    <property type="component" value="Unassembled WGS sequence"/>
</dbReference>
<dbReference type="RefSeq" id="WP_093192786.1">
    <property type="nucleotide sequence ID" value="NZ_FNEV01000002.1"/>
</dbReference>
<evidence type="ECO:0000256" key="1">
    <source>
        <dbReference type="SAM" id="Phobius"/>
    </source>
</evidence>
<feature type="transmembrane region" description="Helical" evidence="1">
    <location>
        <begin position="181"/>
        <end position="198"/>
    </location>
</feature>
<accession>A0A1G8RJH2</accession>
<feature type="transmembrane region" description="Helical" evidence="1">
    <location>
        <begin position="79"/>
        <end position="98"/>
    </location>
</feature>
<dbReference type="Pfam" id="PF13795">
    <property type="entry name" value="HupE_UreJ_2"/>
    <property type="match status" value="1"/>
</dbReference>
<protein>
    <recommendedName>
        <fullName evidence="4">Cytochrome C biogenesis protein transmembrane region</fullName>
    </recommendedName>
</protein>
<dbReference type="OrthoDB" id="9811044at2"/>
<proteinExistence type="predicted"/>
<feature type="transmembrane region" description="Helical" evidence="1">
    <location>
        <begin position="47"/>
        <end position="67"/>
    </location>
</feature>
<dbReference type="InterPro" id="IPR052776">
    <property type="entry name" value="Chloro_ReproSupport/MetalTrans"/>
</dbReference>
<dbReference type="InterPro" id="IPR032809">
    <property type="entry name" value="Put_HupE_UreJ"/>
</dbReference>
<dbReference type="STRING" id="86666.SAMN04490247_1073"/>
<feature type="transmembrane region" description="Helical" evidence="1">
    <location>
        <begin position="118"/>
        <end position="136"/>
    </location>
</feature>
<evidence type="ECO:0000313" key="3">
    <source>
        <dbReference type="Proteomes" id="UP000199225"/>
    </source>
</evidence>
<sequence>MEAGLLAVFAVGFFLGIKHAIEPDHIIAVSTIASESDKWIRSSLAGVYWGIGHTATLFLVGISFIVMKGSIPETWAMSLEFLVGVMLVYLGIQALIFYKKQKEASAPRKNSKSMFIGFIHGLAGSGAMIIATMSMVDSIVLAGVYILIFGVGTVVGMLLFTTLLGIPFMLTKHKEKLNHRLVQVTGAVSLVFGVYYMYGLGIEDGLFQLWFS</sequence>
<keyword evidence="1" id="KW-0472">Membrane</keyword>
<dbReference type="PANTHER" id="PTHR33876">
    <property type="entry name" value="UNNAMED PRODUCT"/>
    <property type="match status" value="1"/>
</dbReference>
<reference evidence="3" key="1">
    <citation type="submission" date="2016-10" db="EMBL/GenBank/DDBJ databases">
        <authorList>
            <person name="Varghese N."/>
            <person name="Submissions S."/>
        </authorList>
    </citation>
    <scope>NUCLEOTIDE SEQUENCE [LARGE SCALE GENOMIC DNA]</scope>
    <source>
        <strain evidence="3">DSM 4771</strain>
    </source>
</reference>
<dbReference type="EMBL" id="FNEV01000002">
    <property type="protein sequence ID" value="SDJ17127.1"/>
    <property type="molecule type" value="Genomic_DNA"/>
</dbReference>
<dbReference type="PANTHER" id="PTHR33876:SF4">
    <property type="entry name" value="CHLOROPLAST PROTEIN FOR GROWTH AND FERTILITY 2"/>
    <property type="match status" value="1"/>
</dbReference>
<evidence type="ECO:0000313" key="2">
    <source>
        <dbReference type="EMBL" id="SDJ17127.1"/>
    </source>
</evidence>
<keyword evidence="1" id="KW-0812">Transmembrane</keyword>
<name>A0A1G8RJH2_9BACI</name>
<organism evidence="2 3">
    <name type="scientific">Salimicrobium halophilum</name>
    <dbReference type="NCBI Taxonomy" id="86666"/>
    <lineage>
        <taxon>Bacteria</taxon>
        <taxon>Bacillati</taxon>
        <taxon>Bacillota</taxon>
        <taxon>Bacilli</taxon>
        <taxon>Bacillales</taxon>
        <taxon>Bacillaceae</taxon>
        <taxon>Salimicrobium</taxon>
    </lineage>
</organism>
<feature type="transmembrane region" description="Helical" evidence="1">
    <location>
        <begin position="142"/>
        <end position="169"/>
    </location>
</feature>